<accession>N1R0U9</accession>
<protein>
    <submittedName>
        <fullName evidence="1">Uncharacterized protein</fullName>
    </submittedName>
</protein>
<name>N1R0U9_AEGTA</name>
<reference evidence="1" key="1">
    <citation type="submission" date="2015-06" db="UniProtKB">
        <authorList>
            <consortium name="EnsemblPlants"/>
        </authorList>
    </citation>
    <scope>IDENTIFICATION</scope>
</reference>
<dbReference type="AlphaFoldDB" id="N1R0U9"/>
<sequence length="121" mass="13463">MAADIGGMALWRLGVRCTEMDSRRRRLLSGVMVTSMAEWPDKLLAAADWRRRRYPSGGNGAPVASFVALRSPLVLLPNPSHLSDQENHSPARLLPFESGLVHYILPTKDDFPLSPSGLRRR</sequence>
<organism evidence="1">
    <name type="scientific">Aegilops tauschii</name>
    <name type="common">Tausch's goatgrass</name>
    <name type="synonym">Aegilops squarrosa</name>
    <dbReference type="NCBI Taxonomy" id="37682"/>
    <lineage>
        <taxon>Eukaryota</taxon>
        <taxon>Viridiplantae</taxon>
        <taxon>Streptophyta</taxon>
        <taxon>Embryophyta</taxon>
        <taxon>Tracheophyta</taxon>
        <taxon>Spermatophyta</taxon>
        <taxon>Magnoliopsida</taxon>
        <taxon>Liliopsida</taxon>
        <taxon>Poales</taxon>
        <taxon>Poaceae</taxon>
        <taxon>BOP clade</taxon>
        <taxon>Pooideae</taxon>
        <taxon>Triticodae</taxon>
        <taxon>Triticeae</taxon>
        <taxon>Triticinae</taxon>
        <taxon>Aegilops</taxon>
    </lineage>
</organism>
<proteinExistence type="predicted"/>
<evidence type="ECO:0000313" key="1">
    <source>
        <dbReference type="EnsemblPlants" id="EMT15694"/>
    </source>
</evidence>
<dbReference type="EnsemblPlants" id="EMT15694">
    <property type="protein sequence ID" value="EMT15694"/>
    <property type="gene ID" value="F775_43663"/>
</dbReference>